<dbReference type="PRINTS" id="PR01802">
    <property type="entry name" value="SYNEMBRYN"/>
</dbReference>
<evidence type="ECO:0000256" key="5">
    <source>
        <dbReference type="ARBA" id="ARBA00023186"/>
    </source>
</evidence>
<comment type="subcellular location">
    <subcellularLocation>
        <location evidence="1">Cytoplasm</location>
        <location evidence="1">Cell cortex</location>
    </subcellularLocation>
</comment>
<dbReference type="STRING" id="161767.ENSAPEP00000027571"/>
<dbReference type="Proteomes" id="UP000265080">
    <property type="component" value="Chromosome 4"/>
</dbReference>
<dbReference type="OMA" id="NADPIFT"/>
<dbReference type="GO" id="GO:0005886">
    <property type="term" value="C:plasma membrane"/>
    <property type="evidence" value="ECO:0007669"/>
    <property type="project" value="TreeGrafter"/>
</dbReference>
<comment type="subunit">
    <text evidence="6">Interacts with some GDP-bound G alpha proteins. Does not interact with G-alpha proteins when they are in complex with subunits beta and gamma.</text>
</comment>
<evidence type="ECO:0000256" key="2">
    <source>
        <dbReference type="ARBA" id="ARBA00009049"/>
    </source>
</evidence>
<keyword evidence="5" id="KW-0143">Chaperone</keyword>
<feature type="compositionally biased region" description="Polar residues" evidence="7">
    <location>
        <begin position="591"/>
        <end position="612"/>
    </location>
</feature>
<dbReference type="Ensembl" id="ENSAPET00000028304.1">
    <property type="protein sequence ID" value="ENSAPEP00000027571.1"/>
    <property type="gene ID" value="ENSAPEG00000019582.1"/>
</dbReference>
<comment type="function">
    <text evidence="6">Chaperone that specifically binds and folds nascent G alpha proteins prior to G protein heterotrimer formation. Also acts as a guanine nucleotide exchange factor (GEF) for G alpha proteins by stimulating exchange of bound GDP for free GTP.</text>
</comment>
<dbReference type="GeneTree" id="ENSGT00390000014700"/>
<organism evidence="8 9">
    <name type="scientific">Amphiprion percula</name>
    <name type="common">Orange clownfish</name>
    <name type="synonym">Lutjanus percula</name>
    <dbReference type="NCBI Taxonomy" id="161767"/>
    <lineage>
        <taxon>Eukaryota</taxon>
        <taxon>Metazoa</taxon>
        <taxon>Chordata</taxon>
        <taxon>Craniata</taxon>
        <taxon>Vertebrata</taxon>
        <taxon>Euteleostomi</taxon>
        <taxon>Actinopterygii</taxon>
        <taxon>Neopterygii</taxon>
        <taxon>Teleostei</taxon>
        <taxon>Neoteleostei</taxon>
        <taxon>Acanthomorphata</taxon>
        <taxon>Ovalentaria</taxon>
        <taxon>Pomacentridae</taxon>
        <taxon>Amphiprion</taxon>
    </lineage>
</organism>
<dbReference type="SUPFAM" id="SSF48371">
    <property type="entry name" value="ARM repeat"/>
    <property type="match status" value="1"/>
</dbReference>
<comment type="similarity">
    <text evidence="2 6">Belongs to the synembryn family.</text>
</comment>
<dbReference type="Pfam" id="PF10165">
    <property type="entry name" value="Ric8"/>
    <property type="match status" value="1"/>
</dbReference>
<evidence type="ECO:0000256" key="1">
    <source>
        <dbReference type="ARBA" id="ARBA00004544"/>
    </source>
</evidence>
<reference evidence="8" key="3">
    <citation type="submission" date="2025-09" db="UniProtKB">
        <authorList>
            <consortium name="Ensembl"/>
        </authorList>
    </citation>
    <scope>IDENTIFICATION</scope>
</reference>
<keyword evidence="4 6" id="KW-0344">Guanine-nucleotide releasing factor</keyword>
<keyword evidence="3 6" id="KW-0963">Cytoplasm</keyword>
<name>A0A3P8TSI1_AMPPE</name>
<keyword evidence="9" id="KW-1185">Reference proteome</keyword>
<feature type="region of interest" description="Disordered" evidence="7">
    <location>
        <begin position="134"/>
        <end position="162"/>
    </location>
</feature>
<dbReference type="GO" id="GO:0007186">
    <property type="term" value="P:G protein-coupled receptor signaling pathway"/>
    <property type="evidence" value="ECO:0007669"/>
    <property type="project" value="TreeGrafter"/>
</dbReference>
<dbReference type="PANTHER" id="PTHR12425:SF4">
    <property type="entry name" value="SYNEMBRYN-A"/>
    <property type="match status" value="1"/>
</dbReference>
<dbReference type="GO" id="GO:0001965">
    <property type="term" value="F:G-protein alpha-subunit binding"/>
    <property type="evidence" value="ECO:0007669"/>
    <property type="project" value="UniProtKB-UniRule"/>
</dbReference>
<dbReference type="GO" id="GO:0005085">
    <property type="term" value="F:guanyl-nucleotide exchange factor activity"/>
    <property type="evidence" value="ECO:0007669"/>
    <property type="project" value="UniProtKB-UniRule"/>
</dbReference>
<evidence type="ECO:0000256" key="6">
    <source>
        <dbReference type="RuleBase" id="RU369048"/>
    </source>
</evidence>
<reference evidence="8 9" key="1">
    <citation type="submission" date="2018-03" db="EMBL/GenBank/DDBJ databases">
        <title>Finding Nemo's genes: A chromosome-scale reference assembly of the genome of the orange clownfish Amphiprion percula.</title>
        <authorList>
            <person name="Lehmann R."/>
        </authorList>
    </citation>
    <scope>NUCLEOTIDE SEQUENCE</scope>
</reference>
<accession>A0A3P8TSI1</accession>
<sequence>MQAEAAASLMTTKMDLNAIVEQMETGDQDSALAALQSYTKEMNQCFTFSNKDGLDREEGSLQKHLGELVLGFLNRDLQPSCLLACLETVRILSRDKHRLDPFITRSAMLTLARYAGIVVDITAAPAHSHLVEGQVEGEGGDGEEAAEVSSNIVKESSPHSENSDQEVIVEALKSICNILLHNETGQVVAADLQLIKGVAERLKQCHDPTWNHEVRFFDLRLTFLLTALRVDVRTQLAQELHGISLLGNQLDATLGLCWPDTLETARAGFESIPPEELPPLSREQAERAMEILKILFNITFDTTRRKVDEEEAAEYRHLGAILRHCLLSHADGEERTEEFHSHTVNLLGNLPLPCLDVLLMPKVQQGSIEYMGVNMDAVNMLLEFMERKLDRGHKLKETLLPSLNLLTESARIHRETRKFLRSKVLPPLRDVKNRPEVGNALRNKIVRLMTHIDTDVKDYAAEFLFVLCKENVSRFIKYTGYGNAAGLLAARGLLRGGRESGIYSEDEDSETEEYREAKAHINPITGVVEEEQPNPMEGMTEEQKELEAMKLVSMFDRLSRCNVIQPMQLGMDGKMREMTPEDLHKVAHNPLVQSEEPTNSESVKTKSNSAISSIPAAD</sequence>
<evidence type="ECO:0000313" key="9">
    <source>
        <dbReference type="Proteomes" id="UP000265080"/>
    </source>
</evidence>
<evidence type="ECO:0000313" key="8">
    <source>
        <dbReference type="Ensembl" id="ENSAPEP00000027571.1"/>
    </source>
</evidence>
<evidence type="ECO:0000256" key="4">
    <source>
        <dbReference type="ARBA" id="ARBA00022658"/>
    </source>
</evidence>
<evidence type="ECO:0000256" key="7">
    <source>
        <dbReference type="SAM" id="MobiDB-lite"/>
    </source>
</evidence>
<feature type="region of interest" description="Disordered" evidence="7">
    <location>
        <begin position="581"/>
        <end position="618"/>
    </location>
</feature>
<dbReference type="InterPro" id="IPR008376">
    <property type="entry name" value="Chaperone_Ric-8_A/B"/>
</dbReference>
<dbReference type="GO" id="GO:0005938">
    <property type="term" value="C:cell cortex"/>
    <property type="evidence" value="ECO:0007669"/>
    <property type="project" value="UniProtKB-SubCell"/>
</dbReference>
<proteinExistence type="inferred from homology"/>
<dbReference type="PANTHER" id="PTHR12425">
    <property type="entry name" value="SYNEMBRYN"/>
    <property type="match status" value="1"/>
</dbReference>
<dbReference type="InterPro" id="IPR019318">
    <property type="entry name" value="Gua_nucleotide_exch_fac_Ric8"/>
</dbReference>
<protein>
    <recommendedName>
        <fullName evidence="6">Synembryn</fullName>
    </recommendedName>
    <alternativeName>
        <fullName evidence="6">Protein Ric-8</fullName>
    </alternativeName>
</protein>
<reference evidence="8" key="2">
    <citation type="submission" date="2025-08" db="UniProtKB">
        <authorList>
            <consortium name="Ensembl"/>
        </authorList>
    </citation>
    <scope>IDENTIFICATION</scope>
</reference>
<evidence type="ECO:0000256" key="3">
    <source>
        <dbReference type="ARBA" id="ARBA00022490"/>
    </source>
</evidence>
<dbReference type="InterPro" id="IPR016024">
    <property type="entry name" value="ARM-type_fold"/>
</dbReference>
<dbReference type="AlphaFoldDB" id="A0A3P8TSI1"/>